<comment type="catalytic activity">
    <reaction evidence="7">
        <text>uroporphyrinogen III + 4 H(+) = coproporphyrinogen III + 4 CO2</text>
        <dbReference type="Rhea" id="RHEA:19865"/>
        <dbReference type="ChEBI" id="CHEBI:15378"/>
        <dbReference type="ChEBI" id="CHEBI:16526"/>
        <dbReference type="ChEBI" id="CHEBI:57308"/>
        <dbReference type="ChEBI" id="CHEBI:57309"/>
        <dbReference type="EC" id="4.1.1.37"/>
    </reaction>
</comment>
<evidence type="ECO:0000313" key="12">
    <source>
        <dbReference type="Proteomes" id="UP000053562"/>
    </source>
</evidence>
<evidence type="ECO:0000313" key="11">
    <source>
        <dbReference type="EMBL" id="KMZ79382.1"/>
    </source>
</evidence>
<keyword evidence="6 7" id="KW-0627">Porphyrin biosynthesis</keyword>
<evidence type="ECO:0000256" key="8">
    <source>
        <dbReference type="RuleBase" id="RU004169"/>
    </source>
</evidence>
<keyword evidence="9" id="KW-0812">Transmembrane</keyword>
<keyword evidence="4 7" id="KW-0210">Decarboxylase</keyword>
<dbReference type="UniPathway" id="UPA00251">
    <property type="reaction ID" value="UER00321"/>
</dbReference>
<dbReference type="PANTHER" id="PTHR21091:SF169">
    <property type="entry name" value="UROPORPHYRINOGEN DECARBOXYLASE"/>
    <property type="match status" value="1"/>
</dbReference>
<evidence type="ECO:0000256" key="9">
    <source>
        <dbReference type="SAM" id="Phobius"/>
    </source>
</evidence>
<dbReference type="Gene3D" id="3.20.20.210">
    <property type="match status" value="1"/>
</dbReference>
<dbReference type="OrthoDB" id="339900at2759"/>
<protein>
    <recommendedName>
        <fullName evidence="3 7">Uroporphyrinogen decarboxylase</fullName>
        <ecNumber evidence="3 7">4.1.1.37</ecNumber>
    </recommendedName>
</protein>
<keyword evidence="9" id="KW-0472">Membrane</keyword>
<organism evidence="11 12">
    <name type="scientific">Plasmodium vivax India VII</name>
    <dbReference type="NCBI Taxonomy" id="1077284"/>
    <lineage>
        <taxon>Eukaryota</taxon>
        <taxon>Sar</taxon>
        <taxon>Alveolata</taxon>
        <taxon>Apicomplexa</taxon>
        <taxon>Aconoidasida</taxon>
        <taxon>Haemosporida</taxon>
        <taxon>Plasmodiidae</taxon>
        <taxon>Plasmodium</taxon>
        <taxon>Plasmodium (Plasmodium)</taxon>
    </lineage>
</organism>
<feature type="domain" description="Uroporphyrinogen decarboxylase (URO-D)" evidence="10">
    <location>
        <begin position="85"/>
        <end position="94"/>
    </location>
</feature>
<dbReference type="PROSITE" id="PS00906">
    <property type="entry name" value="UROD_1"/>
    <property type="match status" value="1"/>
</dbReference>
<dbReference type="InterPro" id="IPR038071">
    <property type="entry name" value="UROD/MetE-like_sf"/>
</dbReference>
<gene>
    <name evidence="11" type="ORF">PVIIG_04058</name>
</gene>
<dbReference type="EC" id="4.1.1.37" evidence="3 7"/>
<accession>A0A0J9SBV0</accession>
<evidence type="ECO:0000256" key="1">
    <source>
        <dbReference type="ARBA" id="ARBA00004804"/>
    </source>
</evidence>
<dbReference type="AlphaFoldDB" id="A0A0J9SBV0"/>
<evidence type="ECO:0000256" key="4">
    <source>
        <dbReference type="ARBA" id="ARBA00022793"/>
    </source>
</evidence>
<dbReference type="EMBL" id="KQ234337">
    <property type="protein sequence ID" value="KMZ79382.1"/>
    <property type="molecule type" value="Genomic_DNA"/>
</dbReference>
<evidence type="ECO:0000256" key="7">
    <source>
        <dbReference type="RuleBase" id="RU000554"/>
    </source>
</evidence>
<dbReference type="Pfam" id="PF01208">
    <property type="entry name" value="URO-D"/>
    <property type="match status" value="1"/>
</dbReference>
<dbReference type="GO" id="GO:0005829">
    <property type="term" value="C:cytosol"/>
    <property type="evidence" value="ECO:0007669"/>
    <property type="project" value="TreeGrafter"/>
</dbReference>
<name>A0A0J9SBV0_PLAVI</name>
<keyword evidence="9" id="KW-1133">Transmembrane helix</keyword>
<proteinExistence type="inferred from homology"/>
<dbReference type="InterPro" id="IPR006361">
    <property type="entry name" value="Uroporphyrinogen_deCO2ase_HemE"/>
</dbReference>
<dbReference type="CDD" id="cd00717">
    <property type="entry name" value="URO-D"/>
    <property type="match status" value="1"/>
</dbReference>
<dbReference type="GO" id="GO:0006782">
    <property type="term" value="P:protoporphyrinogen IX biosynthetic process"/>
    <property type="evidence" value="ECO:0007669"/>
    <property type="project" value="UniProtKB-UniPathway"/>
</dbReference>
<reference evidence="11 12" key="1">
    <citation type="submission" date="2011-08" db="EMBL/GenBank/DDBJ databases">
        <title>The Genome Sequence of Plasmodium vivax India VII.</title>
        <authorList>
            <consortium name="The Broad Institute Genome Sequencing Platform"/>
            <consortium name="The Broad Institute Genome Sequencing Center for Infectious Disease"/>
            <person name="Neafsey D."/>
            <person name="Carlton J."/>
            <person name="Barnwell J."/>
            <person name="Collins W."/>
            <person name="Escalante A."/>
            <person name="Mullikin J."/>
            <person name="Saul A."/>
            <person name="Guigo R."/>
            <person name="Camara F."/>
            <person name="Young S.K."/>
            <person name="Zeng Q."/>
            <person name="Gargeya S."/>
            <person name="Fitzgerald M."/>
            <person name="Haas B."/>
            <person name="Abouelleil A."/>
            <person name="Alvarado L."/>
            <person name="Arachchi H.M."/>
            <person name="Berlin A."/>
            <person name="Brown A."/>
            <person name="Chapman S.B."/>
            <person name="Chen Z."/>
            <person name="Dunbar C."/>
            <person name="Freedman E."/>
            <person name="Gearin G."/>
            <person name="Gellesch M."/>
            <person name="Goldberg J."/>
            <person name="Griggs A."/>
            <person name="Gujja S."/>
            <person name="Heiman D."/>
            <person name="Howarth C."/>
            <person name="Larson L."/>
            <person name="Lui A."/>
            <person name="MacDonald P.J.P."/>
            <person name="Montmayeur A."/>
            <person name="Murphy C."/>
            <person name="Neiman D."/>
            <person name="Pearson M."/>
            <person name="Priest M."/>
            <person name="Roberts A."/>
            <person name="Saif S."/>
            <person name="Shea T."/>
            <person name="Shenoy N."/>
            <person name="Sisk P."/>
            <person name="Stolte C."/>
            <person name="Sykes S."/>
            <person name="Wortman J."/>
            <person name="Nusbaum C."/>
            <person name="Birren B."/>
        </authorList>
    </citation>
    <scope>NUCLEOTIDE SEQUENCE [LARGE SCALE GENOMIC DNA]</scope>
    <source>
        <strain evidence="11 12">India VII</strain>
    </source>
</reference>
<dbReference type="InterPro" id="IPR000257">
    <property type="entry name" value="Uroporphyrinogen_deCOase"/>
</dbReference>
<evidence type="ECO:0000256" key="2">
    <source>
        <dbReference type="ARBA" id="ARBA00009935"/>
    </source>
</evidence>
<comment type="similarity">
    <text evidence="2 8">Belongs to the uroporphyrinogen decarboxylase family.</text>
</comment>
<dbReference type="NCBIfam" id="TIGR01464">
    <property type="entry name" value="hemE"/>
    <property type="match status" value="1"/>
</dbReference>
<evidence type="ECO:0000256" key="3">
    <source>
        <dbReference type="ARBA" id="ARBA00012288"/>
    </source>
</evidence>
<evidence type="ECO:0000256" key="5">
    <source>
        <dbReference type="ARBA" id="ARBA00023239"/>
    </source>
</evidence>
<evidence type="ECO:0000259" key="10">
    <source>
        <dbReference type="PROSITE" id="PS00906"/>
    </source>
</evidence>
<sequence>MRATLVCALAPFFLRDFLFFIHNRKASFGSFRTMEPRAVSGDAGEMEVFVRPESAQYKAFGRPRNDLVLRVIENKAEGRALERIPVWFMRQAGRYLPEYRQMRSKHDFFEMCQDANLSSEVTIMPLKRFPCDMLVVFSDILIVFVAMGISITFIESVGPTFDQRVTSFEEFQRVSLPLEEVIKNLHYVYDAINLTKQKINNAVPILGFAGSPFTLFTYLTKNNKRTYEDSIRMIYECPEDVHKILGKLSDVCVSHLVNQIDSGANVVQLFDSNADVIDTHLFAHFSLFYIKRVVNTVKKLRPHAFIILFLKENFHPDVKHLHIDVLSITHKQLAMNSSSFFYNLFDGKIILQGALDPHIMLLQDEELVSQHTSQMINQIRHTNKYIANLGHGMLPGSRVENVRAFIRAVGAHLPARGERHGG</sequence>
<evidence type="ECO:0000256" key="6">
    <source>
        <dbReference type="ARBA" id="ARBA00023244"/>
    </source>
</evidence>
<feature type="transmembrane region" description="Helical" evidence="9">
    <location>
        <begin position="133"/>
        <end position="154"/>
    </location>
</feature>
<keyword evidence="5 7" id="KW-0456">Lyase</keyword>
<dbReference type="Proteomes" id="UP000053562">
    <property type="component" value="Unassembled WGS sequence"/>
</dbReference>
<dbReference type="PANTHER" id="PTHR21091">
    <property type="entry name" value="METHYLTETRAHYDROFOLATE:HOMOCYSTEINE METHYLTRANSFERASE RELATED"/>
    <property type="match status" value="1"/>
</dbReference>
<dbReference type="GO" id="GO:0004853">
    <property type="term" value="F:uroporphyrinogen decarboxylase activity"/>
    <property type="evidence" value="ECO:0007669"/>
    <property type="project" value="UniProtKB-EC"/>
</dbReference>
<comment type="pathway">
    <text evidence="1 7">Porphyrin-containing compound metabolism; protoporphyrin-IX biosynthesis; coproporphyrinogen-III from 5-aminolevulinate: step 4/4.</text>
</comment>
<dbReference type="SUPFAM" id="SSF51726">
    <property type="entry name" value="UROD/MetE-like"/>
    <property type="match status" value="1"/>
</dbReference>